<evidence type="ECO:0000256" key="1">
    <source>
        <dbReference type="SAM" id="MobiDB-lite"/>
    </source>
</evidence>
<accession>A0A3P7KAN8</accession>
<feature type="compositionally biased region" description="Low complexity" evidence="1">
    <location>
        <begin position="76"/>
        <end position="88"/>
    </location>
</feature>
<feature type="compositionally biased region" description="Polar residues" evidence="1">
    <location>
        <begin position="63"/>
        <end position="75"/>
    </location>
</feature>
<reference evidence="2 3" key="1">
    <citation type="submission" date="2018-11" db="EMBL/GenBank/DDBJ databases">
        <authorList>
            <consortium name="Pathogen Informatics"/>
        </authorList>
    </citation>
    <scope>NUCLEOTIDE SEQUENCE [LARGE SCALE GENOMIC DNA]</scope>
</reference>
<feature type="compositionally biased region" description="Basic and acidic residues" evidence="1">
    <location>
        <begin position="129"/>
        <end position="139"/>
    </location>
</feature>
<evidence type="ECO:0000313" key="3">
    <source>
        <dbReference type="Proteomes" id="UP000270094"/>
    </source>
</evidence>
<dbReference type="Proteomes" id="UP000270094">
    <property type="component" value="Unassembled WGS sequence"/>
</dbReference>
<evidence type="ECO:0000313" key="2">
    <source>
        <dbReference type="EMBL" id="VDM68355.1"/>
    </source>
</evidence>
<organism evidence="2 3">
    <name type="scientific">Strongylus vulgaris</name>
    <name type="common">Blood worm</name>
    <dbReference type="NCBI Taxonomy" id="40348"/>
    <lineage>
        <taxon>Eukaryota</taxon>
        <taxon>Metazoa</taxon>
        <taxon>Ecdysozoa</taxon>
        <taxon>Nematoda</taxon>
        <taxon>Chromadorea</taxon>
        <taxon>Rhabditida</taxon>
        <taxon>Rhabditina</taxon>
        <taxon>Rhabditomorpha</taxon>
        <taxon>Strongyloidea</taxon>
        <taxon>Strongylidae</taxon>
        <taxon>Strongylus</taxon>
    </lineage>
</organism>
<dbReference type="OrthoDB" id="5402974at2759"/>
<gene>
    <name evidence="2" type="ORF">SVUK_LOCUS3353</name>
</gene>
<dbReference type="AlphaFoldDB" id="A0A3P7KAN8"/>
<name>A0A3P7KAN8_STRVU</name>
<feature type="region of interest" description="Disordered" evidence="1">
    <location>
        <begin position="61"/>
        <end position="139"/>
    </location>
</feature>
<proteinExistence type="predicted"/>
<sequence length="139" mass="15062">MSTTAKMRFSMDSILAAAEAKTRKRSAEADEADVAETVKKPCSDVAFVPSPNRDLTHTVELSAAQSESGENSSRCSIESPVPSTSSSPEDLSCPARKCSPEKSEHPHSERSEGCSKDDEPSSTSEDVEENHHRELEPVR</sequence>
<feature type="compositionally biased region" description="Basic and acidic residues" evidence="1">
    <location>
        <begin position="98"/>
        <end position="119"/>
    </location>
</feature>
<keyword evidence="3" id="KW-1185">Reference proteome</keyword>
<protein>
    <submittedName>
        <fullName evidence="2">Uncharacterized protein</fullName>
    </submittedName>
</protein>
<dbReference type="EMBL" id="UYYB01008523">
    <property type="protein sequence ID" value="VDM68355.1"/>
    <property type="molecule type" value="Genomic_DNA"/>
</dbReference>